<proteinExistence type="predicted"/>
<dbReference type="PANTHER" id="PTHR11442">
    <property type="entry name" value="HEMOGLOBIN FAMILY MEMBER"/>
    <property type="match status" value="1"/>
</dbReference>
<dbReference type="Ensembl" id="ENSMALT00000027427.1">
    <property type="protein sequence ID" value="ENSMALP00000026930.1"/>
    <property type="gene ID" value="ENSMALG00000018674.1"/>
</dbReference>
<dbReference type="InterPro" id="IPR009050">
    <property type="entry name" value="Globin-like_sf"/>
</dbReference>
<dbReference type="SUPFAM" id="SSF46458">
    <property type="entry name" value="Globin-like"/>
    <property type="match status" value="1"/>
</dbReference>
<dbReference type="AlphaFoldDB" id="A0A3Q3K2D9"/>
<dbReference type="GO" id="GO:0005833">
    <property type="term" value="C:hemoglobin complex"/>
    <property type="evidence" value="ECO:0007669"/>
    <property type="project" value="TreeGrafter"/>
</dbReference>
<keyword evidence="2" id="KW-0479">Metal-binding</keyword>
<dbReference type="InterPro" id="IPR050056">
    <property type="entry name" value="Hemoglobin_oxygen_transport"/>
</dbReference>
<evidence type="ECO:0000256" key="2">
    <source>
        <dbReference type="ARBA" id="ARBA00022723"/>
    </source>
</evidence>
<keyword evidence="1" id="KW-0349">Heme</keyword>
<evidence type="ECO:0000313" key="4">
    <source>
        <dbReference type="Ensembl" id="ENSMALP00000026930.1"/>
    </source>
</evidence>
<dbReference type="InterPro" id="IPR012292">
    <property type="entry name" value="Globin/Proto"/>
</dbReference>
<dbReference type="GO" id="GO:0020037">
    <property type="term" value="F:heme binding"/>
    <property type="evidence" value="ECO:0007669"/>
    <property type="project" value="InterPro"/>
</dbReference>
<sequence length="116" mass="13000">MKSLVNLLGLSQLQYDKTDMFLFLGNDSLEYTTSIRMCTYSFVGNSAASKCNMMLTIYPQTKSYTSPTVDPANFKILSHCVVVIDTMFPADFMPEAHVGFDKVMSTVALALAERYR</sequence>
<dbReference type="GO" id="GO:0031720">
    <property type="term" value="F:haptoglobin binding"/>
    <property type="evidence" value="ECO:0007669"/>
    <property type="project" value="TreeGrafter"/>
</dbReference>
<evidence type="ECO:0000256" key="1">
    <source>
        <dbReference type="ARBA" id="ARBA00022617"/>
    </source>
</evidence>
<dbReference type="GO" id="GO:0004601">
    <property type="term" value="F:peroxidase activity"/>
    <property type="evidence" value="ECO:0007669"/>
    <property type="project" value="TreeGrafter"/>
</dbReference>
<name>A0A3Q3K2D9_MONAL</name>
<dbReference type="PANTHER" id="PTHR11442:SF41">
    <property type="entry name" value="HEMOGLOBIN SUBUNIT ZETA"/>
    <property type="match status" value="1"/>
</dbReference>
<dbReference type="GO" id="GO:0005344">
    <property type="term" value="F:oxygen carrier activity"/>
    <property type="evidence" value="ECO:0007669"/>
    <property type="project" value="TreeGrafter"/>
</dbReference>
<dbReference type="Proteomes" id="UP000261600">
    <property type="component" value="Unplaced"/>
</dbReference>
<reference evidence="4" key="1">
    <citation type="submission" date="2025-08" db="UniProtKB">
        <authorList>
            <consortium name="Ensembl"/>
        </authorList>
    </citation>
    <scope>IDENTIFICATION</scope>
</reference>
<dbReference type="GO" id="GO:0046872">
    <property type="term" value="F:metal ion binding"/>
    <property type="evidence" value="ECO:0007669"/>
    <property type="project" value="UniProtKB-KW"/>
</dbReference>
<dbReference type="GO" id="GO:0072562">
    <property type="term" value="C:blood microparticle"/>
    <property type="evidence" value="ECO:0007669"/>
    <property type="project" value="TreeGrafter"/>
</dbReference>
<keyword evidence="5" id="KW-1185">Reference proteome</keyword>
<organism evidence="4 5">
    <name type="scientific">Monopterus albus</name>
    <name type="common">Swamp eel</name>
    <dbReference type="NCBI Taxonomy" id="43700"/>
    <lineage>
        <taxon>Eukaryota</taxon>
        <taxon>Metazoa</taxon>
        <taxon>Chordata</taxon>
        <taxon>Craniata</taxon>
        <taxon>Vertebrata</taxon>
        <taxon>Euteleostomi</taxon>
        <taxon>Actinopterygii</taxon>
        <taxon>Neopterygii</taxon>
        <taxon>Teleostei</taxon>
        <taxon>Neoteleostei</taxon>
        <taxon>Acanthomorphata</taxon>
        <taxon>Anabantaria</taxon>
        <taxon>Synbranchiformes</taxon>
        <taxon>Synbranchidae</taxon>
        <taxon>Monopterus</taxon>
    </lineage>
</organism>
<dbReference type="GO" id="GO:0019825">
    <property type="term" value="F:oxygen binding"/>
    <property type="evidence" value="ECO:0007669"/>
    <property type="project" value="InterPro"/>
</dbReference>
<keyword evidence="3" id="KW-0408">Iron</keyword>
<dbReference type="Gene3D" id="1.10.490.10">
    <property type="entry name" value="Globins"/>
    <property type="match status" value="1"/>
</dbReference>
<dbReference type="GO" id="GO:0031838">
    <property type="term" value="C:haptoglobin-hemoglobin complex"/>
    <property type="evidence" value="ECO:0007669"/>
    <property type="project" value="TreeGrafter"/>
</dbReference>
<evidence type="ECO:0000256" key="3">
    <source>
        <dbReference type="ARBA" id="ARBA00023004"/>
    </source>
</evidence>
<evidence type="ECO:0000313" key="5">
    <source>
        <dbReference type="Proteomes" id="UP000261600"/>
    </source>
</evidence>
<protein>
    <submittedName>
        <fullName evidence="4">Uncharacterized protein</fullName>
    </submittedName>
</protein>
<accession>A0A3Q3K2D9</accession>
<reference evidence="4" key="2">
    <citation type="submission" date="2025-09" db="UniProtKB">
        <authorList>
            <consortium name="Ensembl"/>
        </authorList>
    </citation>
    <scope>IDENTIFICATION</scope>
</reference>
<dbReference type="GO" id="GO:0043177">
    <property type="term" value="F:organic acid binding"/>
    <property type="evidence" value="ECO:0007669"/>
    <property type="project" value="TreeGrafter"/>
</dbReference>
<dbReference type="GO" id="GO:0042744">
    <property type="term" value="P:hydrogen peroxide catabolic process"/>
    <property type="evidence" value="ECO:0007669"/>
    <property type="project" value="TreeGrafter"/>
</dbReference>